<comment type="similarity">
    <text evidence="2">Belongs to the importin beta family.</text>
</comment>
<protein>
    <submittedName>
        <fullName evidence="6">Importin-11</fullName>
    </submittedName>
</protein>
<evidence type="ECO:0000313" key="7">
    <source>
        <dbReference type="Proteomes" id="UP000250235"/>
    </source>
</evidence>
<evidence type="ECO:0000256" key="1">
    <source>
        <dbReference type="ARBA" id="ARBA00004123"/>
    </source>
</evidence>
<dbReference type="GO" id="GO:0031267">
    <property type="term" value="F:small GTPase binding"/>
    <property type="evidence" value="ECO:0007669"/>
    <property type="project" value="InterPro"/>
</dbReference>
<keyword evidence="7" id="KW-1185">Reference proteome</keyword>
<accession>A0A2Z7CS80</accession>
<dbReference type="GO" id="GO:0005635">
    <property type="term" value="C:nuclear envelope"/>
    <property type="evidence" value="ECO:0007669"/>
    <property type="project" value="TreeGrafter"/>
</dbReference>
<dbReference type="EMBL" id="KQ992998">
    <property type="protein sequence ID" value="KZV49653.1"/>
    <property type="molecule type" value="Genomic_DNA"/>
</dbReference>
<dbReference type="InterPro" id="IPR016024">
    <property type="entry name" value="ARM-type_fold"/>
</dbReference>
<dbReference type="PROSITE" id="PS50166">
    <property type="entry name" value="IMPORTIN_B_NT"/>
    <property type="match status" value="1"/>
</dbReference>
<evidence type="ECO:0000256" key="4">
    <source>
        <dbReference type="ARBA" id="ARBA00023242"/>
    </source>
</evidence>
<dbReference type="InterPro" id="IPR001494">
    <property type="entry name" value="Importin-beta_N"/>
</dbReference>
<comment type="subcellular location">
    <subcellularLocation>
        <location evidence="1">Nucleus</location>
    </subcellularLocation>
</comment>
<dbReference type="InterPro" id="IPR058669">
    <property type="entry name" value="TPR_IPO7/11-like"/>
</dbReference>
<dbReference type="Gene3D" id="1.25.10.10">
    <property type="entry name" value="Leucine-rich Repeat Variant"/>
    <property type="match status" value="1"/>
</dbReference>
<organism evidence="6 7">
    <name type="scientific">Dorcoceras hygrometricum</name>
    <dbReference type="NCBI Taxonomy" id="472368"/>
    <lineage>
        <taxon>Eukaryota</taxon>
        <taxon>Viridiplantae</taxon>
        <taxon>Streptophyta</taxon>
        <taxon>Embryophyta</taxon>
        <taxon>Tracheophyta</taxon>
        <taxon>Spermatophyta</taxon>
        <taxon>Magnoliopsida</taxon>
        <taxon>eudicotyledons</taxon>
        <taxon>Gunneridae</taxon>
        <taxon>Pentapetalae</taxon>
        <taxon>asterids</taxon>
        <taxon>lamiids</taxon>
        <taxon>Lamiales</taxon>
        <taxon>Gesneriaceae</taxon>
        <taxon>Didymocarpoideae</taxon>
        <taxon>Trichosporeae</taxon>
        <taxon>Loxocarpinae</taxon>
        <taxon>Dorcoceras</taxon>
    </lineage>
</organism>
<evidence type="ECO:0000313" key="6">
    <source>
        <dbReference type="EMBL" id="KZV49653.1"/>
    </source>
</evidence>
<reference evidence="6 7" key="1">
    <citation type="journal article" date="2015" name="Proc. Natl. Acad. Sci. U.S.A.">
        <title>The resurrection genome of Boea hygrometrica: A blueprint for survival of dehydration.</title>
        <authorList>
            <person name="Xiao L."/>
            <person name="Yang G."/>
            <person name="Zhang L."/>
            <person name="Yang X."/>
            <person name="Zhao S."/>
            <person name="Ji Z."/>
            <person name="Zhou Q."/>
            <person name="Hu M."/>
            <person name="Wang Y."/>
            <person name="Chen M."/>
            <person name="Xu Y."/>
            <person name="Jin H."/>
            <person name="Xiao X."/>
            <person name="Hu G."/>
            <person name="Bao F."/>
            <person name="Hu Y."/>
            <person name="Wan P."/>
            <person name="Li L."/>
            <person name="Deng X."/>
            <person name="Kuang T."/>
            <person name="Xiang C."/>
            <person name="Zhu J.K."/>
            <person name="Oliver M.J."/>
            <person name="He Y."/>
        </authorList>
    </citation>
    <scope>NUCLEOTIDE SEQUENCE [LARGE SCALE GENOMIC DNA]</scope>
    <source>
        <strain evidence="7">cv. XS01</strain>
    </source>
</reference>
<dbReference type="Pfam" id="PF25758">
    <property type="entry name" value="TPR_IPO11"/>
    <property type="match status" value="1"/>
</dbReference>
<dbReference type="PANTHER" id="PTHR10997">
    <property type="entry name" value="IMPORTIN-7, 8, 11"/>
    <property type="match status" value="1"/>
</dbReference>
<proteinExistence type="inferred from homology"/>
<name>A0A2Z7CS80_9LAMI</name>
<dbReference type="GO" id="GO:0005829">
    <property type="term" value="C:cytosol"/>
    <property type="evidence" value="ECO:0007669"/>
    <property type="project" value="TreeGrafter"/>
</dbReference>
<dbReference type="Pfam" id="PF03810">
    <property type="entry name" value="IBN_N"/>
    <property type="match status" value="1"/>
</dbReference>
<evidence type="ECO:0000256" key="3">
    <source>
        <dbReference type="ARBA" id="ARBA00022448"/>
    </source>
</evidence>
<evidence type="ECO:0000256" key="2">
    <source>
        <dbReference type="ARBA" id="ARBA00007991"/>
    </source>
</evidence>
<sequence length="1034" mass="116975">MALSASDLPTIYTLLANSLSGDINIRNPAEDALAKFESRPGFCSCLMEVIAAKDLVSQTDVRLLSSVYFKNSINRYWRHRRDSTHASDDFLILVALQIAATLSVLISKIARIDYPREWSDLFSVLAQQLQSADLLTSHRIFMILFRTLKELSTKRLTSDQRTFAERLTEIMFLNLEEPLYPCQPKDDVSSTDIEDWNVQFCTLLSIIGLTIASQFFDYSWHLWQTDVQNILHGFSLLAQNASELNHDDLYLTCERWFLCSKITRELIISGFPSDAKSMQEVQPVKKVGPVVLNAVQSFLRYYSSFQEKHPKFWDFLKKACTKLMKVLIAIQHRHPYSFGDKSVLWPVVDFCLNTITNPEPDVVSFQDFLIQCMSMMKSILECKDYKPIMAGRVMDDNRMTFQEMKKNVSNAVSDVLASLLPSDRVVLLCNILIRRYFVLTASDMEEWYQNPESFHHEQDSVLWSERLRPCAEALYIVLFENHSQLLGPVVVTILQEAMSGCPSSGNEITPPLLLKDAAYGAAAYVYYELSNYLSFKDWFDSALSADITNDHPKMRIIHRKIALILGQWVSEIKDETRRAVYCALIKLLQEKDLCVRLAASRSLYFHIEDANFSEQEFSDLLPICWDSCFKLVDEVQEFDSKVQVLNTISCLIARVTEVIPHSNKLTQFFQKVWEESSGESLLQIQLLTALKNFVVALGYQSSICYNMLVPILQSVINANSPDELLEDSMQLWEATLSHATSMIPQLLGYFPCLVEILDRSFDHLKVAASIIEAYILLGGIEFLNMHAPTLAKLLDLVVGNVNDRGLLSILPLVDILVQCFPADVPQLISTTILKLIVLCLTGDDHDPLKTAVKASSAAILARILVMNTYYLAQLTSEPSLLSHLQDAGFSNDENILLCLADVWLDMVDNVIFTQRKTFGLALSIILTLRMPQVLEKLDQILSVCASVILGGSEDLTEEESSSDNMQSSKLQLPSKEVRKRQIKFSDPINQMSLENSVRDNLQTCAALHGELFNTAMSTIHPAAFAQLKQALNMT</sequence>
<dbReference type="OrthoDB" id="361693at2759"/>
<keyword evidence="3" id="KW-0813">Transport</keyword>
<dbReference type="PANTHER" id="PTHR10997:SF7">
    <property type="entry name" value="IMPORTIN-11"/>
    <property type="match status" value="1"/>
</dbReference>
<evidence type="ECO:0000259" key="5">
    <source>
        <dbReference type="PROSITE" id="PS50166"/>
    </source>
</evidence>
<gene>
    <name evidence="6" type="ORF">F511_29038</name>
</gene>
<feature type="domain" description="Importin N-terminal" evidence="5">
    <location>
        <begin position="29"/>
        <end position="78"/>
    </location>
</feature>
<keyword evidence="4" id="KW-0539">Nucleus</keyword>
<dbReference type="GO" id="GO:0006606">
    <property type="term" value="P:protein import into nucleus"/>
    <property type="evidence" value="ECO:0007669"/>
    <property type="project" value="TreeGrafter"/>
</dbReference>
<dbReference type="SMART" id="SM00913">
    <property type="entry name" value="IBN_N"/>
    <property type="match status" value="1"/>
</dbReference>
<dbReference type="SUPFAM" id="SSF48371">
    <property type="entry name" value="ARM repeat"/>
    <property type="match status" value="1"/>
</dbReference>
<dbReference type="InterPro" id="IPR011989">
    <property type="entry name" value="ARM-like"/>
</dbReference>
<dbReference type="Proteomes" id="UP000250235">
    <property type="component" value="Unassembled WGS sequence"/>
</dbReference>
<dbReference type="AlphaFoldDB" id="A0A2Z7CS80"/>